<name>A0A8C4X1M7_EPTBU</name>
<organism evidence="1 2">
    <name type="scientific">Eptatretus burgeri</name>
    <name type="common">Inshore hagfish</name>
    <dbReference type="NCBI Taxonomy" id="7764"/>
    <lineage>
        <taxon>Eukaryota</taxon>
        <taxon>Metazoa</taxon>
        <taxon>Chordata</taxon>
        <taxon>Craniata</taxon>
        <taxon>Vertebrata</taxon>
        <taxon>Cyclostomata</taxon>
        <taxon>Myxini</taxon>
        <taxon>Myxiniformes</taxon>
        <taxon>Myxinidae</taxon>
        <taxon>Eptatretinae</taxon>
        <taxon>Eptatretus</taxon>
    </lineage>
</organism>
<dbReference type="Proteomes" id="UP000694388">
    <property type="component" value="Unplaced"/>
</dbReference>
<evidence type="ECO:0000313" key="2">
    <source>
        <dbReference type="Proteomes" id="UP000694388"/>
    </source>
</evidence>
<reference evidence="1" key="1">
    <citation type="submission" date="2025-08" db="UniProtKB">
        <authorList>
            <consortium name="Ensembl"/>
        </authorList>
    </citation>
    <scope>IDENTIFICATION</scope>
</reference>
<dbReference type="AlphaFoldDB" id="A0A8C4X1M7"/>
<evidence type="ECO:0000313" key="1">
    <source>
        <dbReference type="Ensembl" id="ENSEBUP00000026118.1"/>
    </source>
</evidence>
<protein>
    <submittedName>
        <fullName evidence="1">Uncharacterized protein</fullName>
    </submittedName>
</protein>
<sequence length="119" mass="13093">MDPVNGPEDSHLGPAWCLLESRTVHLAVMSLVCLKGTDDGQDGSRYCNYIAFLAKYSVLVTSNFKHNNITSMAECCIISKLEKGCILVVFLPKGGTVNVTRYVQTLKKLKCALREKAPD</sequence>
<accession>A0A8C4X1M7</accession>
<reference evidence="1" key="2">
    <citation type="submission" date="2025-09" db="UniProtKB">
        <authorList>
            <consortium name="Ensembl"/>
        </authorList>
    </citation>
    <scope>IDENTIFICATION</scope>
</reference>
<proteinExistence type="predicted"/>
<dbReference type="Ensembl" id="ENSEBUT00000026694.1">
    <property type="protein sequence ID" value="ENSEBUP00000026118.1"/>
    <property type="gene ID" value="ENSEBUG00000016091.1"/>
</dbReference>
<keyword evidence="2" id="KW-1185">Reference proteome</keyword>